<dbReference type="GO" id="GO:0009231">
    <property type="term" value="P:riboflavin biosynthetic process"/>
    <property type="evidence" value="ECO:0007669"/>
    <property type="project" value="InterPro"/>
</dbReference>
<comment type="caution">
    <text evidence="2">The sequence shown here is derived from an EMBL/GenBank/DDBJ whole genome shotgun (WGS) entry which is preliminary data.</text>
</comment>
<dbReference type="Gene3D" id="3.40.430.10">
    <property type="entry name" value="Dihydrofolate Reductase, subunit A"/>
    <property type="match status" value="1"/>
</dbReference>
<dbReference type="Proteomes" id="UP000295151">
    <property type="component" value="Unassembled WGS sequence"/>
</dbReference>
<dbReference type="RefSeq" id="WP_133977781.1">
    <property type="nucleotide sequence ID" value="NZ_SOCE01000001.1"/>
</dbReference>
<dbReference type="PANTHER" id="PTHR38011">
    <property type="entry name" value="DIHYDROFOLATE REDUCTASE FAMILY PROTEIN (AFU_ORTHOLOGUE AFUA_8G06820)"/>
    <property type="match status" value="1"/>
</dbReference>
<accession>A0A4R7T830</accession>
<dbReference type="PANTHER" id="PTHR38011:SF11">
    <property type="entry name" value="2,5-DIAMINO-6-RIBOSYLAMINO-4(3H)-PYRIMIDINONE 5'-PHOSPHATE REDUCTASE"/>
    <property type="match status" value="1"/>
</dbReference>
<dbReference type="SUPFAM" id="SSF53597">
    <property type="entry name" value="Dihydrofolate reductase-like"/>
    <property type="match status" value="1"/>
</dbReference>
<dbReference type="EMBL" id="SOCE01000001">
    <property type="protein sequence ID" value="TDU88100.1"/>
    <property type="molecule type" value="Genomic_DNA"/>
</dbReference>
<evidence type="ECO:0000313" key="2">
    <source>
        <dbReference type="EMBL" id="TDU88100.1"/>
    </source>
</evidence>
<dbReference type="Pfam" id="PF01872">
    <property type="entry name" value="RibD_C"/>
    <property type="match status" value="1"/>
</dbReference>
<keyword evidence="3" id="KW-1185">Reference proteome</keyword>
<dbReference type="GO" id="GO:0008703">
    <property type="term" value="F:5-amino-6-(5-phosphoribosylamino)uracil reductase activity"/>
    <property type="evidence" value="ECO:0007669"/>
    <property type="project" value="InterPro"/>
</dbReference>
<dbReference type="AlphaFoldDB" id="A0A4R7T830"/>
<evidence type="ECO:0000259" key="1">
    <source>
        <dbReference type="Pfam" id="PF01872"/>
    </source>
</evidence>
<organism evidence="2 3">
    <name type="scientific">Kribbella voronezhensis</name>
    <dbReference type="NCBI Taxonomy" id="2512212"/>
    <lineage>
        <taxon>Bacteria</taxon>
        <taxon>Bacillati</taxon>
        <taxon>Actinomycetota</taxon>
        <taxon>Actinomycetes</taxon>
        <taxon>Propionibacteriales</taxon>
        <taxon>Kribbellaceae</taxon>
        <taxon>Kribbella</taxon>
    </lineage>
</organism>
<dbReference type="InterPro" id="IPR050765">
    <property type="entry name" value="Riboflavin_Biosynth_HTPR"/>
</dbReference>
<feature type="domain" description="Bacterial bifunctional deaminase-reductase C-terminal" evidence="1">
    <location>
        <begin position="4"/>
        <end position="184"/>
    </location>
</feature>
<proteinExistence type="predicted"/>
<name>A0A4R7T830_9ACTN</name>
<evidence type="ECO:0000313" key="3">
    <source>
        <dbReference type="Proteomes" id="UP000295151"/>
    </source>
</evidence>
<dbReference type="InterPro" id="IPR024072">
    <property type="entry name" value="DHFR-like_dom_sf"/>
</dbReference>
<dbReference type="OrthoDB" id="3471498at2"/>
<gene>
    <name evidence="2" type="ORF">EV138_1640</name>
</gene>
<reference evidence="2 3" key="1">
    <citation type="submission" date="2019-03" db="EMBL/GenBank/DDBJ databases">
        <title>Genomic Encyclopedia of Type Strains, Phase III (KMG-III): the genomes of soil and plant-associated and newly described type strains.</title>
        <authorList>
            <person name="Whitman W."/>
        </authorList>
    </citation>
    <scope>NUCLEOTIDE SEQUENCE [LARGE SCALE GENOMIC DNA]</scope>
    <source>
        <strain evidence="2 3">VKM Ac-2575</strain>
    </source>
</reference>
<dbReference type="InterPro" id="IPR002734">
    <property type="entry name" value="RibDG_C"/>
</dbReference>
<protein>
    <submittedName>
        <fullName evidence="2">Dihydrofolate reductase</fullName>
    </submittedName>
</protein>
<sequence>MGRIVISETITVDGVVQDPTGDDGFERGGWFNTIGAGDREAWALSEFEEAQSAAALLMGRRSYEYFMARGWGSRTGDWADRLRSLPKYVVSSTLEDLEWANSTVLRGEVVTEVSKLKEALDGDIVVYASGRLVPTLMEHGLVDELRLMVYPCIAGAGDRPLASAGKVRDLRLTGSRSVGDGLVLLTYEVAA</sequence>